<protein>
    <submittedName>
        <fullName evidence="1">Uncharacterized protein</fullName>
    </submittedName>
</protein>
<sequence length="991" mass="111587">MSPSVKNTDKDGFGKLIWAVFHGKKELIESLLEKNVPVNNPADLDQHFRSPLHSAIYAGDPVIVKKLLDKGASVNVSNKNGETALMIAAKFGKYEIVDILLSDKRLKNRSNTEGFSHLHIACMRNRVDVVEKLLENKKDIHASVERSSLRWAGYTPLHFAVRYECVDTVEFLLNAGANFTIPNSKTLTPLHLADMVRNVEIIDMILKAHRRVVRNPVNSEGLSHFHIACTRNNPEPVKCFIRNSACLLARVNESSSNWARFTAIDFAIYYDCIDIVKLLLMEGGRQIFPSVDLERITKVYQTGNSQLINLYLLRDEMIEENTKKIQRIPRLHSSCMYSDLQTIREILVEAPSEIDKMTLDGSTPLHLAIERGEHSIAEFLLNQGADYHVQNADGKTSLHLAFEHDMDPIVQTILNNLIDMREDIIDDDGISHLHIACMADDIAAVARLIEIGANVNQSVNLDSPFSPGFTSLHFAAEYRSARMIRTLLENGASYSATDKNNLSAYDVCLYNCRDLDHSSNGIEFDAMRSILRFHLEKKDNSFNDRGFSLLHLFDYNAPNNTEAFRNLVDEFRGDVNKSIPKMDTPLDGYTPLHFAMANGDTFHVQLLVDMGADLISVAANGATPFHLTFNRFIIPEISMNISDFVKMQHNPMSPKGYSLFHIACAAGNLDWIKYFLDHGVDPNTRTKVEGYEFDDMTPLHVAAKTQGGSKLQVMNMLLEYGADATIRDDHLNTPLHHMIGYIETECIDLLVSHGVDVNSRDVGNETALLAICKNSFWFMEEGLSEKIVSLLNHGADVNLENEEGVTPLSYAGNLINVTHDNFTPCILILMKHVVKLKEMNLYISETNEEAYSNLLQVIPVDTRPLLSSFSLQCKEELALTKSIRLDNYTSLHEFLYKDLNGLAAMSENHEIQKMINSDYLTKNFPIYGYILKSIITAQLIKGQERRPLLAKSEKVLELLMKICLPRLCSEKILGALTNADLKNLISTRDII</sequence>
<dbReference type="Proteomes" id="UP001239111">
    <property type="component" value="Chromosome 3"/>
</dbReference>
<keyword evidence="2" id="KW-1185">Reference proteome</keyword>
<gene>
    <name evidence="1" type="ORF">QAD02_005136</name>
</gene>
<proteinExistence type="predicted"/>
<reference evidence="1" key="1">
    <citation type="submission" date="2023-04" db="EMBL/GenBank/DDBJ databases">
        <title>A chromosome-level genome assembly of the parasitoid wasp Eretmocerus hayati.</title>
        <authorList>
            <person name="Zhong Y."/>
            <person name="Liu S."/>
            <person name="Liu Y."/>
        </authorList>
    </citation>
    <scope>NUCLEOTIDE SEQUENCE</scope>
    <source>
        <strain evidence="1">ZJU_SS_LIU_2023</strain>
    </source>
</reference>
<comment type="caution">
    <text evidence="1">The sequence shown here is derived from an EMBL/GenBank/DDBJ whole genome shotgun (WGS) entry which is preliminary data.</text>
</comment>
<dbReference type="EMBL" id="CM056743">
    <property type="protein sequence ID" value="KAJ8673874.1"/>
    <property type="molecule type" value="Genomic_DNA"/>
</dbReference>
<evidence type="ECO:0000313" key="2">
    <source>
        <dbReference type="Proteomes" id="UP001239111"/>
    </source>
</evidence>
<evidence type="ECO:0000313" key="1">
    <source>
        <dbReference type="EMBL" id="KAJ8673874.1"/>
    </source>
</evidence>
<organism evidence="1 2">
    <name type="scientific">Eretmocerus hayati</name>
    <dbReference type="NCBI Taxonomy" id="131215"/>
    <lineage>
        <taxon>Eukaryota</taxon>
        <taxon>Metazoa</taxon>
        <taxon>Ecdysozoa</taxon>
        <taxon>Arthropoda</taxon>
        <taxon>Hexapoda</taxon>
        <taxon>Insecta</taxon>
        <taxon>Pterygota</taxon>
        <taxon>Neoptera</taxon>
        <taxon>Endopterygota</taxon>
        <taxon>Hymenoptera</taxon>
        <taxon>Apocrita</taxon>
        <taxon>Proctotrupomorpha</taxon>
        <taxon>Chalcidoidea</taxon>
        <taxon>Aphelinidae</taxon>
        <taxon>Aphelininae</taxon>
        <taxon>Eretmocerus</taxon>
    </lineage>
</organism>
<accession>A0ACC2NRZ8</accession>
<name>A0ACC2NRZ8_9HYME</name>